<protein>
    <submittedName>
        <fullName evidence="1">AlNc14C191G8440 protein</fullName>
    </submittedName>
</protein>
<proteinExistence type="predicted"/>
<sequence>MLSRSGKCTTLSAAVMILFLRRKEQLLKLQGLRPISCGLNSGSHVVRVLADVPIASAHPTISRKLLFVDYFDEATMFRTGRLHHTSSIKQSFSSNDV</sequence>
<dbReference type="HOGENOM" id="CLU_2563178_0_0_1"/>
<reference evidence="1" key="2">
    <citation type="submission" date="2011-02" db="EMBL/GenBank/DDBJ databases">
        <authorList>
            <person name="MacLean D."/>
        </authorList>
    </citation>
    <scope>NUCLEOTIDE SEQUENCE</scope>
</reference>
<gene>
    <name evidence="1" type="primary">AlNc14C191G8440</name>
    <name evidence="1" type="ORF">ALNC14_094920</name>
</gene>
<dbReference type="EMBL" id="FR824236">
    <property type="protein sequence ID" value="CCA23349.1"/>
    <property type="molecule type" value="Genomic_DNA"/>
</dbReference>
<accession>F0WPU8</accession>
<dbReference type="AlphaFoldDB" id="F0WPU8"/>
<reference evidence="1" key="1">
    <citation type="journal article" date="2011" name="PLoS Biol.">
        <title>Gene gain and loss during evolution of obligate parasitism in the white rust pathogen of Arabidopsis thaliana.</title>
        <authorList>
            <person name="Kemen E."/>
            <person name="Gardiner A."/>
            <person name="Schultz-Larsen T."/>
            <person name="Kemen A.C."/>
            <person name="Balmuth A.L."/>
            <person name="Robert-Seilaniantz A."/>
            <person name="Bailey K."/>
            <person name="Holub E."/>
            <person name="Studholme D.J."/>
            <person name="Maclean D."/>
            <person name="Jones J.D."/>
        </authorList>
    </citation>
    <scope>NUCLEOTIDE SEQUENCE</scope>
</reference>
<evidence type="ECO:0000313" key="1">
    <source>
        <dbReference type="EMBL" id="CCA23349.1"/>
    </source>
</evidence>
<name>F0WPU8_9STRA</name>
<organism evidence="1">
    <name type="scientific">Albugo laibachii Nc14</name>
    <dbReference type="NCBI Taxonomy" id="890382"/>
    <lineage>
        <taxon>Eukaryota</taxon>
        <taxon>Sar</taxon>
        <taxon>Stramenopiles</taxon>
        <taxon>Oomycota</taxon>
        <taxon>Peronosporomycetes</taxon>
        <taxon>Albuginales</taxon>
        <taxon>Albuginaceae</taxon>
        <taxon>Albugo</taxon>
    </lineage>
</organism>